<dbReference type="Proteomes" id="UP000255316">
    <property type="component" value="Unassembled WGS sequence"/>
</dbReference>
<dbReference type="EMBL" id="UGNX01000001">
    <property type="protein sequence ID" value="STX36443.1"/>
    <property type="molecule type" value="Genomic_DNA"/>
</dbReference>
<accession>A0A378IN24</accession>
<dbReference type="GO" id="GO:0000160">
    <property type="term" value="P:phosphorelay signal transduction system"/>
    <property type="evidence" value="ECO:0007669"/>
    <property type="project" value="InterPro"/>
</dbReference>
<dbReference type="PANTHER" id="PTHR44591">
    <property type="entry name" value="STRESS RESPONSE REGULATOR PROTEIN 1"/>
    <property type="match status" value="1"/>
</dbReference>
<feature type="domain" description="Response regulatory" evidence="3">
    <location>
        <begin position="7"/>
        <end position="124"/>
    </location>
</feature>
<dbReference type="Gene3D" id="3.40.50.2300">
    <property type="match status" value="1"/>
</dbReference>
<protein>
    <submittedName>
        <fullName evidence="5">Two-component response regulator</fullName>
    </submittedName>
</protein>
<dbReference type="AlphaFoldDB" id="A0A378IN24"/>
<dbReference type="EMBL" id="LNXX01000054">
    <property type="protein sequence ID" value="KTC78457.1"/>
    <property type="molecule type" value="Genomic_DNA"/>
</dbReference>
<keyword evidence="6" id="KW-1185">Reference proteome</keyword>
<evidence type="ECO:0000313" key="4">
    <source>
        <dbReference type="EMBL" id="KTC78457.1"/>
    </source>
</evidence>
<dbReference type="InterPro" id="IPR050595">
    <property type="entry name" value="Bact_response_regulator"/>
</dbReference>
<feature type="modified residue" description="4-aspartylphosphate" evidence="2">
    <location>
        <position position="57"/>
    </location>
</feature>
<reference evidence="5 7" key="2">
    <citation type="submission" date="2018-06" db="EMBL/GenBank/DDBJ databases">
        <authorList>
            <consortium name="Pathogen Informatics"/>
            <person name="Doyle S."/>
        </authorList>
    </citation>
    <scope>NUCLEOTIDE SEQUENCE [LARGE SCALE GENOMIC DNA]</scope>
    <source>
        <strain evidence="5 7">NCTC12438</strain>
    </source>
</reference>
<reference evidence="4 6" key="1">
    <citation type="submission" date="2015-11" db="EMBL/GenBank/DDBJ databases">
        <title>Genomic analysis of 38 Legionella species identifies large and diverse effector repertoires.</title>
        <authorList>
            <person name="Burstein D."/>
            <person name="Amaro F."/>
            <person name="Zusman T."/>
            <person name="Lifshitz Z."/>
            <person name="Cohen O."/>
            <person name="Gilbert J.A."/>
            <person name="Pupko T."/>
            <person name="Shuman H.A."/>
            <person name="Segal G."/>
        </authorList>
    </citation>
    <scope>NUCLEOTIDE SEQUENCE [LARGE SCALE GENOMIC DNA]</scope>
    <source>
        <strain evidence="4 6">CDC#72-OH-14</strain>
    </source>
</reference>
<proteinExistence type="predicted"/>
<dbReference type="InterPro" id="IPR001789">
    <property type="entry name" value="Sig_transdc_resp-reg_receiver"/>
</dbReference>
<sequence>MPKELKKILYAEDEEDIRAIAQIALEDIGDFTVKYCSNGKEVIDAAKEFIPDLLLLDVMMPEQDGPTTLFELRKNPEFMEIPAIFMTAKIQSDEIAEYKSIGAIDVIKKPFDPLTLAMSINDAWLKYNG</sequence>
<dbReference type="Proteomes" id="UP000054854">
    <property type="component" value="Unassembled WGS sequence"/>
</dbReference>
<dbReference type="SUPFAM" id="SSF52172">
    <property type="entry name" value="CheY-like"/>
    <property type="match status" value="1"/>
</dbReference>
<evidence type="ECO:0000259" key="3">
    <source>
        <dbReference type="PROSITE" id="PS50110"/>
    </source>
</evidence>
<gene>
    <name evidence="5" type="primary">saeR</name>
    <name evidence="4" type="ORF">Lcin_3434</name>
    <name evidence="5" type="ORF">NCTC12438_03075</name>
</gene>
<dbReference type="Pfam" id="PF00072">
    <property type="entry name" value="Response_reg"/>
    <property type="match status" value="1"/>
</dbReference>
<dbReference type="InterPro" id="IPR011006">
    <property type="entry name" value="CheY-like_superfamily"/>
</dbReference>
<dbReference type="STRING" id="28085.Lcin_3434"/>
<dbReference type="PROSITE" id="PS50110">
    <property type="entry name" value="RESPONSE_REGULATORY"/>
    <property type="match status" value="1"/>
</dbReference>
<evidence type="ECO:0000313" key="6">
    <source>
        <dbReference type="Proteomes" id="UP000054854"/>
    </source>
</evidence>
<evidence type="ECO:0000256" key="1">
    <source>
        <dbReference type="ARBA" id="ARBA00022553"/>
    </source>
</evidence>
<dbReference type="RefSeq" id="WP_058466524.1">
    <property type="nucleotide sequence ID" value="NZ_CAAAHQ010000026.1"/>
</dbReference>
<evidence type="ECO:0000313" key="5">
    <source>
        <dbReference type="EMBL" id="STX36443.1"/>
    </source>
</evidence>
<organism evidence="5 7">
    <name type="scientific">Legionella cincinnatiensis</name>
    <dbReference type="NCBI Taxonomy" id="28085"/>
    <lineage>
        <taxon>Bacteria</taxon>
        <taxon>Pseudomonadati</taxon>
        <taxon>Pseudomonadota</taxon>
        <taxon>Gammaproteobacteria</taxon>
        <taxon>Legionellales</taxon>
        <taxon>Legionellaceae</taxon>
        <taxon>Legionella</taxon>
    </lineage>
</organism>
<keyword evidence="1 2" id="KW-0597">Phosphoprotein</keyword>
<evidence type="ECO:0000256" key="2">
    <source>
        <dbReference type="PROSITE-ProRule" id="PRU00169"/>
    </source>
</evidence>
<dbReference type="SMART" id="SM00448">
    <property type="entry name" value="REC"/>
    <property type="match status" value="1"/>
</dbReference>
<evidence type="ECO:0000313" key="7">
    <source>
        <dbReference type="Proteomes" id="UP000255316"/>
    </source>
</evidence>
<name>A0A378IN24_9GAMM</name>
<dbReference type="PANTHER" id="PTHR44591:SF3">
    <property type="entry name" value="RESPONSE REGULATORY DOMAIN-CONTAINING PROTEIN"/>
    <property type="match status" value="1"/>
</dbReference>
<dbReference type="OrthoDB" id="9800897at2"/>